<dbReference type="EMBL" id="MU277191">
    <property type="protein sequence ID" value="KAI0067105.1"/>
    <property type="molecule type" value="Genomic_DNA"/>
</dbReference>
<protein>
    <submittedName>
        <fullName evidence="1">Uncharacterized protein</fullName>
    </submittedName>
</protein>
<evidence type="ECO:0000313" key="1">
    <source>
        <dbReference type="EMBL" id="KAI0067105.1"/>
    </source>
</evidence>
<dbReference type="Proteomes" id="UP000814140">
    <property type="component" value="Unassembled WGS sequence"/>
</dbReference>
<name>A0ACB8TFF8_9AGAM</name>
<proteinExistence type="predicted"/>
<comment type="caution">
    <text evidence="1">The sequence shown here is derived from an EMBL/GenBank/DDBJ whole genome shotgun (WGS) entry which is preliminary data.</text>
</comment>
<organism evidence="1 2">
    <name type="scientific">Artomyces pyxidatus</name>
    <dbReference type="NCBI Taxonomy" id="48021"/>
    <lineage>
        <taxon>Eukaryota</taxon>
        <taxon>Fungi</taxon>
        <taxon>Dikarya</taxon>
        <taxon>Basidiomycota</taxon>
        <taxon>Agaricomycotina</taxon>
        <taxon>Agaricomycetes</taxon>
        <taxon>Russulales</taxon>
        <taxon>Auriscalpiaceae</taxon>
        <taxon>Artomyces</taxon>
    </lineage>
</organism>
<gene>
    <name evidence="1" type="ORF">BV25DRAFT_1279527</name>
</gene>
<evidence type="ECO:0000313" key="2">
    <source>
        <dbReference type="Proteomes" id="UP000814140"/>
    </source>
</evidence>
<reference evidence="1" key="2">
    <citation type="journal article" date="2022" name="New Phytol.">
        <title>Evolutionary transition to the ectomycorrhizal habit in the genomes of a hyperdiverse lineage of mushroom-forming fungi.</title>
        <authorList>
            <person name="Looney B."/>
            <person name="Miyauchi S."/>
            <person name="Morin E."/>
            <person name="Drula E."/>
            <person name="Courty P.E."/>
            <person name="Kohler A."/>
            <person name="Kuo A."/>
            <person name="LaButti K."/>
            <person name="Pangilinan J."/>
            <person name="Lipzen A."/>
            <person name="Riley R."/>
            <person name="Andreopoulos W."/>
            <person name="He G."/>
            <person name="Johnson J."/>
            <person name="Nolan M."/>
            <person name="Tritt A."/>
            <person name="Barry K.W."/>
            <person name="Grigoriev I.V."/>
            <person name="Nagy L.G."/>
            <person name="Hibbett D."/>
            <person name="Henrissat B."/>
            <person name="Matheny P.B."/>
            <person name="Labbe J."/>
            <person name="Martin F.M."/>
        </authorList>
    </citation>
    <scope>NUCLEOTIDE SEQUENCE</scope>
    <source>
        <strain evidence="1">HHB10654</strain>
    </source>
</reference>
<sequence length="178" mass="19680">MPSKHKAGKKHRQTNKAIVDLTVDALSRSTVLKLPEFWAEAQQRLGVEKAGATLEDFIKMNTKAIKLDPWAEASADLREGKNVAVRTSGSDDPLTFECLVPFFELAATTKPPSFIDPMIGIVLPVNNSSAIIRRGEWVYVGIPATPAEGLQLEDWEIVRTMAARFTMPFSKAEVKEIN</sequence>
<accession>A0ACB8TFF8</accession>
<keyword evidence="2" id="KW-1185">Reference proteome</keyword>
<reference evidence="1" key="1">
    <citation type="submission" date="2021-03" db="EMBL/GenBank/DDBJ databases">
        <authorList>
            <consortium name="DOE Joint Genome Institute"/>
            <person name="Ahrendt S."/>
            <person name="Looney B.P."/>
            <person name="Miyauchi S."/>
            <person name="Morin E."/>
            <person name="Drula E."/>
            <person name="Courty P.E."/>
            <person name="Chicoki N."/>
            <person name="Fauchery L."/>
            <person name="Kohler A."/>
            <person name="Kuo A."/>
            <person name="Labutti K."/>
            <person name="Pangilinan J."/>
            <person name="Lipzen A."/>
            <person name="Riley R."/>
            <person name="Andreopoulos W."/>
            <person name="He G."/>
            <person name="Johnson J."/>
            <person name="Barry K.W."/>
            <person name="Grigoriev I.V."/>
            <person name="Nagy L."/>
            <person name="Hibbett D."/>
            <person name="Henrissat B."/>
            <person name="Matheny P.B."/>
            <person name="Labbe J."/>
            <person name="Martin F."/>
        </authorList>
    </citation>
    <scope>NUCLEOTIDE SEQUENCE</scope>
    <source>
        <strain evidence="1">HHB10654</strain>
    </source>
</reference>